<evidence type="ECO:0000313" key="1">
    <source>
        <dbReference type="EMBL" id="MSS16209.1"/>
    </source>
</evidence>
<name>A0A6L5X770_9BACT</name>
<accession>A0A6L5X770</accession>
<evidence type="ECO:0000313" key="2">
    <source>
        <dbReference type="Proteomes" id="UP000483362"/>
    </source>
</evidence>
<dbReference type="EMBL" id="VULT01000001">
    <property type="protein sequence ID" value="MSS16209.1"/>
    <property type="molecule type" value="Genomic_DNA"/>
</dbReference>
<sequence>MITLNKLTKELHDEMMRRDEINEQTSPRAMSIRISRDWRRMDACHLSRPPLHLTQEFVDAQHVDDACPTYEHEFSEREELAADIIIDTALALSQLGCKNIEQVIKDRIAWRLRHKD</sequence>
<comment type="caution">
    <text evidence="1">The sequence shown here is derived from an EMBL/GenBank/DDBJ whole genome shotgun (WGS) entry which is preliminary data.</text>
</comment>
<protein>
    <submittedName>
        <fullName evidence="1">Uncharacterized protein</fullName>
    </submittedName>
</protein>
<dbReference type="AlphaFoldDB" id="A0A6L5X770"/>
<dbReference type="RefSeq" id="WP_154328005.1">
    <property type="nucleotide sequence ID" value="NZ_CP045696.1"/>
</dbReference>
<dbReference type="Proteomes" id="UP000483362">
    <property type="component" value="Unassembled WGS sequence"/>
</dbReference>
<reference evidence="1 2" key="1">
    <citation type="submission" date="2019-08" db="EMBL/GenBank/DDBJ databases">
        <title>In-depth cultivation of the pig gut microbiome towards novel bacterial diversity and tailored functional studies.</title>
        <authorList>
            <person name="Wylensek D."/>
            <person name="Hitch T.C.A."/>
            <person name="Clavel T."/>
        </authorList>
    </citation>
    <scope>NUCLEOTIDE SEQUENCE [LARGE SCALE GENOMIC DNA]</scope>
    <source>
        <strain evidence="1 2">Oil-RF-744-WCA-WT-10</strain>
    </source>
</reference>
<gene>
    <name evidence="1" type="ORF">FYJ29_00240</name>
</gene>
<organism evidence="1 2">
    <name type="scientific">Sodaliphilus pleomorphus</name>
    <dbReference type="NCBI Taxonomy" id="2606626"/>
    <lineage>
        <taxon>Bacteria</taxon>
        <taxon>Pseudomonadati</taxon>
        <taxon>Bacteroidota</taxon>
        <taxon>Bacteroidia</taxon>
        <taxon>Bacteroidales</taxon>
        <taxon>Muribaculaceae</taxon>
        <taxon>Sodaliphilus</taxon>
    </lineage>
</organism>
<proteinExistence type="predicted"/>
<keyword evidence="2" id="KW-1185">Reference proteome</keyword>